<protein>
    <submittedName>
        <fullName evidence="2">Uncharacterized protein</fullName>
    </submittedName>
</protein>
<dbReference type="AlphaFoldDB" id="A0A9P6SS90"/>
<gene>
    <name evidence="2" type="ORF">BGZ80_007292</name>
</gene>
<organism evidence="2 3">
    <name type="scientific">Entomortierella chlamydospora</name>
    <dbReference type="NCBI Taxonomy" id="101097"/>
    <lineage>
        <taxon>Eukaryota</taxon>
        <taxon>Fungi</taxon>
        <taxon>Fungi incertae sedis</taxon>
        <taxon>Mucoromycota</taxon>
        <taxon>Mortierellomycotina</taxon>
        <taxon>Mortierellomycetes</taxon>
        <taxon>Mortierellales</taxon>
        <taxon>Mortierellaceae</taxon>
        <taxon>Entomortierella</taxon>
    </lineage>
</organism>
<feature type="compositionally biased region" description="Low complexity" evidence="1">
    <location>
        <begin position="56"/>
        <end position="76"/>
    </location>
</feature>
<evidence type="ECO:0000256" key="1">
    <source>
        <dbReference type="SAM" id="MobiDB-lite"/>
    </source>
</evidence>
<proteinExistence type="predicted"/>
<feature type="region of interest" description="Disordered" evidence="1">
    <location>
        <begin position="1"/>
        <end position="26"/>
    </location>
</feature>
<evidence type="ECO:0000313" key="2">
    <source>
        <dbReference type="EMBL" id="KAF9996278.1"/>
    </source>
</evidence>
<feature type="non-terminal residue" evidence="2">
    <location>
        <position position="1"/>
    </location>
</feature>
<accession>A0A9P6SS90</accession>
<feature type="non-terminal residue" evidence="2">
    <location>
        <position position="136"/>
    </location>
</feature>
<dbReference type="Proteomes" id="UP000703661">
    <property type="component" value="Unassembled WGS sequence"/>
</dbReference>
<evidence type="ECO:0000313" key="3">
    <source>
        <dbReference type="Proteomes" id="UP000703661"/>
    </source>
</evidence>
<name>A0A9P6SS90_9FUNG</name>
<feature type="compositionally biased region" description="Polar residues" evidence="1">
    <location>
        <begin position="79"/>
        <end position="123"/>
    </location>
</feature>
<reference evidence="2" key="1">
    <citation type="journal article" date="2020" name="Fungal Divers.">
        <title>Resolving the Mortierellaceae phylogeny through synthesis of multi-gene phylogenetics and phylogenomics.</title>
        <authorList>
            <person name="Vandepol N."/>
            <person name="Liber J."/>
            <person name="Desiro A."/>
            <person name="Na H."/>
            <person name="Kennedy M."/>
            <person name="Barry K."/>
            <person name="Grigoriev I.V."/>
            <person name="Miller A.N."/>
            <person name="O'Donnell K."/>
            <person name="Stajich J.E."/>
            <person name="Bonito G."/>
        </authorList>
    </citation>
    <scope>NUCLEOTIDE SEQUENCE</scope>
    <source>
        <strain evidence="2">NRRL 2769</strain>
    </source>
</reference>
<keyword evidence="3" id="KW-1185">Reference proteome</keyword>
<feature type="region of interest" description="Disordered" evidence="1">
    <location>
        <begin position="56"/>
        <end position="136"/>
    </location>
</feature>
<sequence>KLVNTTRQDQDAKVPQNKAEAELQRQEDEMLAMTRLLKRVDKKDALTVAKKILENTTTTTTLEETSESITDTTEATNGDVPTSNGTSSNPNETSDRSSNNSQEPRQSRTSNRLRQEIATNVTPSPVHGNKYAARGP</sequence>
<comment type="caution">
    <text evidence="2">The sequence shown here is derived from an EMBL/GenBank/DDBJ whole genome shotgun (WGS) entry which is preliminary data.</text>
</comment>
<dbReference type="EMBL" id="JAAAID010003707">
    <property type="protein sequence ID" value="KAF9996278.1"/>
    <property type="molecule type" value="Genomic_DNA"/>
</dbReference>